<dbReference type="OrthoDB" id="1367865at2759"/>
<reference evidence="3" key="1">
    <citation type="submission" date="2016-06" db="UniProtKB">
        <authorList>
            <consortium name="WormBaseParasite"/>
        </authorList>
    </citation>
    <scope>IDENTIFICATION</scope>
</reference>
<keyword evidence="2" id="KW-1185">Reference proteome</keyword>
<name>A0A183A3U1_9TREM</name>
<sequence length="141" mass="15130">MSPASALNVSILNQSSGNSVNCSTPVVCTSTAMYTVSPVATTHPATMHNMNKISAPPHSVIPGQIQSHHVTPSVLLSSIQTNGENHGTPMMNHYRTGSDEMDVDRVHLPEVNRTSPVPVRQIPPEQITVLRGHDSEVFICA</sequence>
<dbReference type="EMBL" id="UZAN01012025">
    <property type="protein sequence ID" value="VDP42857.1"/>
    <property type="molecule type" value="Genomic_DNA"/>
</dbReference>
<dbReference type="Proteomes" id="UP000272942">
    <property type="component" value="Unassembled WGS sequence"/>
</dbReference>
<dbReference type="WBParaSite" id="ECPE_0000162601-mRNA-1">
    <property type="protein sequence ID" value="ECPE_0000162601-mRNA-1"/>
    <property type="gene ID" value="ECPE_0000162601"/>
</dbReference>
<organism evidence="3">
    <name type="scientific">Echinostoma caproni</name>
    <dbReference type="NCBI Taxonomy" id="27848"/>
    <lineage>
        <taxon>Eukaryota</taxon>
        <taxon>Metazoa</taxon>
        <taxon>Spiralia</taxon>
        <taxon>Lophotrochozoa</taxon>
        <taxon>Platyhelminthes</taxon>
        <taxon>Trematoda</taxon>
        <taxon>Digenea</taxon>
        <taxon>Plagiorchiida</taxon>
        <taxon>Echinostomata</taxon>
        <taxon>Echinostomatoidea</taxon>
        <taxon>Echinostomatidae</taxon>
        <taxon>Echinostoma</taxon>
    </lineage>
</organism>
<evidence type="ECO:0000313" key="3">
    <source>
        <dbReference type="WBParaSite" id="ECPE_0000162601-mRNA-1"/>
    </source>
</evidence>
<accession>A0A183A3U1</accession>
<evidence type="ECO:0000313" key="2">
    <source>
        <dbReference type="Proteomes" id="UP000272942"/>
    </source>
</evidence>
<proteinExistence type="predicted"/>
<dbReference type="AlphaFoldDB" id="A0A183A3U1"/>
<gene>
    <name evidence="1" type="ORF">ECPE_LOCUS1626</name>
</gene>
<evidence type="ECO:0000313" key="1">
    <source>
        <dbReference type="EMBL" id="VDP42857.1"/>
    </source>
</evidence>
<reference evidence="1 2" key="2">
    <citation type="submission" date="2018-11" db="EMBL/GenBank/DDBJ databases">
        <authorList>
            <consortium name="Pathogen Informatics"/>
        </authorList>
    </citation>
    <scope>NUCLEOTIDE SEQUENCE [LARGE SCALE GENOMIC DNA]</scope>
    <source>
        <strain evidence="1 2">Egypt</strain>
    </source>
</reference>
<protein>
    <submittedName>
        <fullName evidence="3">HIPK3</fullName>
    </submittedName>
</protein>